<proteinExistence type="inferred from homology"/>
<comment type="cofactor">
    <cofactor evidence="1">
        <name>Mo-bis(molybdopterin guanine dinucleotide)</name>
        <dbReference type="ChEBI" id="CHEBI:60539"/>
    </cofactor>
</comment>
<dbReference type="Gene3D" id="3.40.228.10">
    <property type="entry name" value="Dimethylsulfoxide Reductase, domain 2"/>
    <property type="match status" value="1"/>
</dbReference>
<dbReference type="SUPFAM" id="SSF53706">
    <property type="entry name" value="Formate dehydrogenase/DMSO reductase, domains 1-3"/>
    <property type="match status" value="1"/>
</dbReference>
<dbReference type="GO" id="GO:0051536">
    <property type="term" value="F:iron-sulfur cluster binding"/>
    <property type="evidence" value="ECO:0007669"/>
    <property type="project" value="UniProtKB-KW"/>
</dbReference>
<dbReference type="AlphaFoldDB" id="Q24Z60"/>
<dbReference type="InterPro" id="IPR006656">
    <property type="entry name" value="Mopterin_OxRdtase"/>
</dbReference>
<dbReference type="EMBL" id="AP008230">
    <property type="protein sequence ID" value="BAE82682.1"/>
    <property type="molecule type" value="Genomic_DNA"/>
</dbReference>
<keyword evidence="5" id="KW-0732">Signal</keyword>
<dbReference type="HOGENOM" id="CLU_000422_13_3_9"/>
<dbReference type="Gene3D" id="2.40.40.20">
    <property type="match status" value="1"/>
</dbReference>
<keyword evidence="4" id="KW-0479">Metal-binding</keyword>
<evidence type="ECO:0000256" key="6">
    <source>
        <dbReference type="ARBA" id="ARBA00023002"/>
    </source>
</evidence>
<dbReference type="GO" id="GO:0046872">
    <property type="term" value="F:metal ion binding"/>
    <property type="evidence" value="ECO:0007669"/>
    <property type="project" value="UniProtKB-KW"/>
</dbReference>
<evidence type="ECO:0000256" key="4">
    <source>
        <dbReference type="ARBA" id="ARBA00022723"/>
    </source>
</evidence>
<dbReference type="Proteomes" id="UP000001946">
    <property type="component" value="Chromosome"/>
</dbReference>
<dbReference type="Pfam" id="PF00384">
    <property type="entry name" value="Molybdopterin"/>
    <property type="match status" value="1"/>
</dbReference>
<dbReference type="PROSITE" id="PS00932">
    <property type="entry name" value="MOLYBDOPTERIN_PROK_3"/>
    <property type="match status" value="1"/>
</dbReference>
<reference evidence="10 11" key="1">
    <citation type="journal article" date="2006" name="J. Bacteriol.">
        <title>Complete genome sequence of the dehalorespiring bacterium Desulfitobacterium hafniense Y51 and comparison with Dehalococcoides ethenogenes 195.</title>
        <authorList>
            <person name="Nonaka H."/>
            <person name="Keresztes G."/>
            <person name="Shinoda Y."/>
            <person name="Ikenaga Y."/>
            <person name="Abe M."/>
            <person name="Naito K."/>
            <person name="Inatomi K."/>
            <person name="Furukawa K."/>
            <person name="Inui M."/>
            <person name="Yukawa H."/>
        </authorList>
    </citation>
    <scope>NUCLEOTIDE SEQUENCE [LARGE SCALE GENOMIC DNA]</scope>
    <source>
        <strain evidence="10 11">Y51</strain>
    </source>
</reference>
<feature type="domain" description="4Fe-4S Mo/W bis-MGD-type" evidence="9">
    <location>
        <begin position="65"/>
        <end position="123"/>
    </location>
</feature>
<dbReference type="Pfam" id="PF01568">
    <property type="entry name" value="Molydop_binding"/>
    <property type="match status" value="1"/>
</dbReference>
<organism evidence="10 11">
    <name type="scientific">Desulfitobacterium hafniense (strain Y51)</name>
    <dbReference type="NCBI Taxonomy" id="138119"/>
    <lineage>
        <taxon>Bacteria</taxon>
        <taxon>Bacillati</taxon>
        <taxon>Bacillota</taxon>
        <taxon>Clostridia</taxon>
        <taxon>Eubacteriales</taxon>
        <taxon>Desulfitobacteriaceae</taxon>
        <taxon>Desulfitobacterium</taxon>
    </lineage>
</organism>
<evidence type="ECO:0000256" key="7">
    <source>
        <dbReference type="ARBA" id="ARBA00023004"/>
    </source>
</evidence>
<keyword evidence="8" id="KW-0411">Iron-sulfur</keyword>
<evidence type="ECO:0000256" key="2">
    <source>
        <dbReference type="ARBA" id="ARBA00010312"/>
    </source>
</evidence>
<keyword evidence="11" id="KW-1185">Reference proteome</keyword>
<name>Q24Z60_DESHY</name>
<evidence type="ECO:0000313" key="10">
    <source>
        <dbReference type="EMBL" id="BAE82682.1"/>
    </source>
</evidence>
<evidence type="ECO:0000256" key="5">
    <source>
        <dbReference type="ARBA" id="ARBA00022729"/>
    </source>
</evidence>
<accession>Q24Z60</accession>
<dbReference type="STRING" id="138119.DSY0893"/>
<dbReference type="Gene3D" id="3.30.2070.10">
    <property type="entry name" value="Formate dehydrogenase/DMSO reductase"/>
    <property type="match status" value="1"/>
</dbReference>
<dbReference type="InterPro" id="IPR009010">
    <property type="entry name" value="Asp_de-COase-like_dom_sf"/>
</dbReference>
<dbReference type="PROSITE" id="PS51669">
    <property type="entry name" value="4FE4S_MOW_BIS_MGD"/>
    <property type="match status" value="1"/>
</dbReference>
<evidence type="ECO:0000313" key="11">
    <source>
        <dbReference type="Proteomes" id="UP000001946"/>
    </source>
</evidence>
<dbReference type="GO" id="GO:0016491">
    <property type="term" value="F:oxidoreductase activity"/>
    <property type="evidence" value="ECO:0007669"/>
    <property type="project" value="UniProtKB-KW"/>
</dbReference>
<dbReference type="InterPro" id="IPR019546">
    <property type="entry name" value="TAT_signal_bac_arc"/>
</dbReference>
<sequence length="819" mass="91504">MKREDGNIGLESKDESILKREFPRRTFLKGSAAAVVVAGASTAVSGGIMTALTPNTANAATSVDEHTAQTVCQVNGCNGCSLEVLVRDGNVVRTKARNIPREGDLNRICARGASWAHQVVSPKRIKYPMKRAGERGEDKWEQITWDEAIATICAKIKEYQAKYGKNSVACMDDGTMMYNVRWSYTRLKNIAELCHVNKTTDMAYAQSAFLNVSEYFFMGANHYENVLRNLKTFIAWGSNVIEAWPQTWKFIADAIEHNGAKLVVVDPNYNTMASKATLHVRVRPGTDGALAMAMIRYLDEQKQTADSYLQERTVAPFLVKGDGRFMRKSDLQTLADPKMDDYVVWDRKTNAYGFASEVKDPEIRKGTFEVGGHKVMTAYDKLLERVAPFTLKQAAEICDVPEATIKEFAELLATNGPAEVLEGFSVDHYVNGYGSLTAVNSLRMVTGMIGMPIISLYPTADGFSAAEANYPKMSGQIAPFMFKDLLETGKYEMPGKTLEQQLKAWLIFGGNPVAQQPDHNYMVECIKKFDFVAAANVEFCESTKYADILLPVCTSLELSDIAVASSCLMYAEQVITPRFESKPDFEICKLIAQELGLGEWFNFDFDHVLSAIIDTPQLKGQGLTLERLKQEKTIALATPTLKQAATATGRLQFYLETYVPFAYFGQTFDMEKIRLPYWEPPNEAWPVTAGGYEKNPLADKYPLYYYTGPRRFRVHTSMGNVPMLRELEGTEPLVRMNPEDAAKRGIKEGDHVRIFNDRGHVVAKAVFSAGVRPGMVDMDRGWQENQTISGHYNDLTSMTRDWATANNAFYDALCEVEKA</sequence>
<dbReference type="Gene3D" id="3.40.50.12440">
    <property type="match status" value="2"/>
</dbReference>
<keyword evidence="7" id="KW-0408">Iron</keyword>
<evidence type="ECO:0000256" key="3">
    <source>
        <dbReference type="ARBA" id="ARBA00022505"/>
    </source>
</evidence>
<dbReference type="PROSITE" id="PS51318">
    <property type="entry name" value="TAT"/>
    <property type="match status" value="1"/>
</dbReference>
<dbReference type="InterPro" id="IPR006657">
    <property type="entry name" value="MoPterin_dinucl-bd_dom"/>
</dbReference>
<keyword evidence="6" id="KW-0560">Oxidoreductase</keyword>
<comment type="similarity">
    <text evidence="2">Belongs to the prokaryotic molybdopterin-containing oxidoreductase family.</text>
</comment>
<dbReference type="PANTHER" id="PTHR43742">
    <property type="entry name" value="TRIMETHYLAMINE-N-OXIDE REDUCTASE"/>
    <property type="match status" value="1"/>
</dbReference>
<protein>
    <submittedName>
        <fullName evidence="10">Putative anaerobic dehydrogenase</fullName>
    </submittedName>
</protein>
<dbReference type="eggNOG" id="COG0243">
    <property type="taxonomic scope" value="Bacteria"/>
</dbReference>
<dbReference type="NCBIfam" id="TIGR01409">
    <property type="entry name" value="TAT_signal_seq"/>
    <property type="match status" value="1"/>
</dbReference>
<dbReference type="PANTHER" id="PTHR43742:SF6">
    <property type="entry name" value="OXIDOREDUCTASE YYAE-RELATED"/>
    <property type="match status" value="1"/>
</dbReference>
<evidence type="ECO:0000256" key="1">
    <source>
        <dbReference type="ARBA" id="ARBA00001942"/>
    </source>
</evidence>
<dbReference type="InterPro" id="IPR006655">
    <property type="entry name" value="Mopterin_OxRdtase_prok_CS"/>
</dbReference>
<keyword evidence="3" id="KW-0500">Molybdenum</keyword>
<evidence type="ECO:0000256" key="8">
    <source>
        <dbReference type="ARBA" id="ARBA00023014"/>
    </source>
</evidence>
<gene>
    <name evidence="10" type="ordered locus">DSY0893</name>
</gene>
<dbReference type="InterPro" id="IPR050612">
    <property type="entry name" value="Prok_Mopterin_Oxidored"/>
</dbReference>
<dbReference type="InterPro" id="IPR006963">
    <property type="entry name" value="Mopterin_OxRdtase_4Fe-4S_dom"/>
</dbReference>
<evidence type="ECO:0000259" key="9">
    <source>
        <dbReference type="PROSITE" id="PS51669"/>
    </source>
</evidence>
<dbReference type="InterPro" id="IPR006311">
    <property type="entry name" value="TAT_signal"/>
</dbReference>
<dbReference type="SUPFAM" id="SSF50692">
    <property type="entry name" value="ADC-like"/>
    <property type="match status" value="1"/>
</dbReference>
<dbReference type="KEGG" id="dsy:DSY0893"/>
<dbReference type="Gene3D" id="3.40.50.740">
    <property type="match status" value="1"/>
</dbReference>
<dbReference type="GO" id="GO:0043546">
    <property type="term" value="F:molybdopterin cofactor binding"/>
    <property type="evidence" value="ECO:0007669"/>
    <property type="project" value="InterPro"/>
</dbReference>